<keyword evidence="3" id="KW-1185">Reference proteome</keyword>
<name>A0A484KCA7_9ASTE</name>
<accession>A0A484KCA7</accession>
<feature type="region of interest" description="Disordered" evidence="1">
    <location>
        <begin position="48"/>
        <end position="70"/>
    </location>
</feature>
<gene>
    <name evidence="2" type="ORF">CCAM_LOCUS5367</name>
</gene>
<dbReference type="Proteomes" id="UP000595140">
    <property type="component" value="Unassembled WGS sequence"/>
</dbReference>
<dbReference type="OrthoDB" id="10615150at2759"/>
<protein>
    <submittedName>
        <fullName evidence="2">Uncharacterized protein</fullName>
    </submittedName>
</protein>
<evidence type="ECO:0000313" key="2">
    <source>
        <dbReference type="EMBL" id="VFQ63591.1"/>
    </source>
</evidence>
<evidence type="ECO:0000313" key="3">
    <source>
        <dbReference type="Proteomes" id="UP000595140"/>
    </source>
</evidence>
<dbReference type="EMBL" id="OOIL02000305">
    <property type="protein sequence ID" value="VFQ63591.1"/>
    <property type="molecule type" value="Genomic_DNA"/>
</dbReference>
<evidence type="ECO:0000256" key="1">
    <source>
        <dbReference type="SAM" id="MobiDB-lite"/>
    </source>
</evidence>
<dbReference type="AlphaFoldDB" id="A0A484KCA7"/>
<feature type="compositionally biased region" description="Polar residues" evidence="1">
    <location>
        <begin position="48"/>
        <end position="57"/>
    </location>
</feature>
<reference evidence="2 3" key="1">
    <citation type="submission" date="2018-04" db="EMBL/GenBank/DDBJ databases">
        <authorList>
            <person name="Vogel A."/>
        </authorList>
    </citation>
    <scope>NUCLEOTIDE SEQUENCE [LARGE SCALE GENOMIC DNA]</scope>
</reference>
<sequence length="120" mass="13195">MVLSWVWDGQSGHAFLGRGSPLPFRISREGCFLPAWAAQLVKSVKSWTDDQGSSPASGSVGAIQKSHKGRGGSLCAAQAHTNELEAQTLREMYRAFNSPSQLKNWRGIMVWSKMLRVFGD</sequence>
<proteinExistence type="predicted"/>
<organism evidence="2 3">
    <name type="scientific">Cuscuta campestris</name>
    <dbReference type="NCBI Taxonomy" id="132261"/>
    <lineage>
        <taxon>Eukaryota</taxon>
        <taxon>Viridiplantae</taxon>
        <taxon>Streptophyta</taxon>
        <taxon>Embryophyta</taxon>
        <taxon>Tracheophyta</taxon>
        <taxon>Spermatophyta</taxon>
        <taxon>Magnoliopsida</taxon>
        <taxon>eudicotyledons</taxon>
        <taxon>Gunneridae</taxon>
        <taxon>Pentapetalae</taxon>
        <taxon>asterids</taxon>
        <taxon>lamiids</taxon>
        <taxon>Solanales</taxon>
        <taxon>Convolvulaceae</taxon>
        <taxon>Cuscuteae</taxon>
        <taxon>Cuscuta</taxon>
        <taxon>Cuscuta subgen. Grammica</taxon>
        <taxon>Cuscuta sect. Cleistogrammica</taxon>
    </lineage>
</organism>